<dbReference type="EMBL" id="GGEC01025163">
    <property type="protein sequence ID" value="MBX05647.1"/>
    <property type="molecule type" value="Transcribed_RNA"/>
</dbReference>
<protein>
    <submittedName>
        <fullName evidence="1">Uncharacterized protein</fullName>
    </submittedName>
</protein>
<organism evidence="1">
    <name type="scientific">Rhizophora mucronata</name>
    <name type="common">Asiatic mangrove</name>
    <dbReference type="NCBI Taxonomy" id="61149"/>
    <lineage>
        <taxon>Eukaryota</taxon>
        <taxon>Viridiplantae</taxon>
        <taxon>Streptophyta</taxon>
        <taxon>Embryophyta</taxon>
        <taxon>Tracheophyta</taxon>
        <taxon>Spermatophyta</taxon>
        <taxon>Magnoliopsida</taxon>
        <taxon>eudicotyledons</taxon>
        <taxon>Gunneridae</taxon>
        <taxon>Pentapetalae</taxon>
        <taxon>rosids</taxon>
        <taxon>fabids</taxon>
        <taxon>Malpighiales</taxon>
        <taxon>Rhizophoraceae</taxon>
        <taxon>Rhizophora</taxon>
    </lineage>
</organism>
<reference evidence="1" key="1">
    <citation type="submission" date="2018-02" db="EMBL/GenBank/DDBJ databases">
        <title>Rhizophora mucronata_Transcriptome.</title>
        <authorList>
            <person name="Meera S.P."/>
            <person name="Sreeshan A."/>
            <person name="Augustine A."/>
        </authorList>
    </citation>
    <scope>NUCLEOTIDE SEQUENCE</scope>
    <source>
        <tissue evidence="1">Leaf</tissue>
    </source>
</reference>
<evidence type="ECO:0000313" key="1">
    <source>
        <dbReference type="EMBL" id="MBX05647.1"/>
    </source>
</evidence>
<sequence length="75" mass="8730">METTYGHWCTKRKCASLRDKVYKLQGKILRFQKRKMGGGGRVSLICCTGRNNQKCQIIVVERRRQGYTCFTLTLL</sequence>
<dbReference type="AlphaFoldDB" id="A0A2P2KIV5"/>
<accession>A0A2P2KIV5</accession>
<proteinExistence type="predicted"/>
<name>A0A2P2KIV5_RHIMU</name>